<keyword evidence="2" id="KW-1185">Reference proteome</keyword>
<dbReference type="Proteomes" id="UP001150581">
    <property type="component" value="Unassembled WGS sequence"/>
</dbReference>
<sequence>MYVKRQRIEEPAGPASKKQRVNYGAQSFNGSNKRKRANKDTADGPFLRRIKEHPKPVEPKADDISSKPVSKNNVDIEAANILLDLKTECVAPALPKDDAAQSAQPGVENSSNIASPADSTPSVNAASPIDTALSVNTALPTNATPSVIPMLPAGIALAAETAQPVAIVPDILPDELPNLDHKDAVLYRGFCNHFRSEAEVVALANPDIAAYQERATPVAGAVCKAMQHFIADASPAKTKFMLEGLVNSDSTRAARLTRATYSAIPALMAELGHAHAVFSAWTDADIPSNGDNNAIHTYAGSFILFIARLILGLHRHSKGEEGRPKPRRVLLPSFAVDTNTVDARGNFDAALGIVTGNSEAAVDDNLDATEGNDEWYADLFAAVEIRQGSSVNDKHTAEFLLAKRCRAIYRTQPNRRFMWGLTICGSSVRAYLFGSNFVLASDDMNVCTESGRDEVIKLFVNLSYTEDYRLGYDPTFKRLDDLDCWEITVPCNAADGSSTGTSYYYSNMMMEADDHMFGRQMRCFLATTVIPTADRPIHDKHCTAVVHDLWSEFVGKSQTRISDKHIRGERFSNAEIDDEVYNLSLVKKAIGVNNNTPNSYPVIIESGIVRFERRPMCELSNDTNVGILNPLFDRLGSSGPHITQPCVHRRYVTRLPGSPITEITSVPELIVAAAGAMGMYRKISWACEIVHRNITPKALRFHRLMDGRVKGMLTNFERSAAKSNGSAAVKDENSRDGGSDLPSSASTTKNAKFVRMLALRYAKADKEVSDKSLFIDMDVDDDDDMEVDSSLDASAKENKWIDDNHFVANLNSGRPTSGPTAELEDWASLIDTLIWMGFRGLDHLATGTESEADKQARMDIMSLWNKAHVQSTPYHAMHYFMFGDAFSRLLGGLNKNVPGCGIIGDLLQELRDGLFDYTRRADDFDRPSAPMNEAELSPTQCSQSVDGDNIRSGMCVRIVTRLTKILERYAAFFQEFVGQ</sequence>
<evidence type="ECO:0000313" key="2">
    <source>
        <dbReference type="Proteomes" id="UP001150581"/>
    </source>
</evidence>
<accession>A0ACC1IJ98</accession>
<reference evidence="1" key="1">
    <citation type="submission" date="2022-07" db="EMBL/GenBank/DDBJ databases">
        <title>Phylogenomic reconstructions and comparative analyses of Kickxellomycotina fungi.</title>
        <authorList>
            <person name="Reynolds N.K."/>
            <person name="Stajich J.E."/>
            <person name="Barry K."/>
            <person name="Grigoriev I.V."/>
            <person name="Crous P."/>
            <person name="Smith M.E."/>
        </authorList>
    </citation>
    <scope>NUCLEOTIDE SEQUENCE</scope>
    <source>
        <strain evidence="1">Benny 63K</strain>
    </source>
</reference>
<protein>
    <submittedName>
        <fullName evidence="1">Uncharacterized protein</fullName>
    </submittedName>
</protein>
<evidence type="ECO:0000313" key="1">
    <source>
        <dbReference type="EMBL" id="KAJ1896711.1"/>
    </source>
</evidence>
<dbReference type="EMBL" id="JANBPG010000414">
    <property type="protein sequence ID" value="KAJ1896711.1"/>
    <property type="molecule type" value="Genomic_DNA"/>
</dbReference>
<gene>
    <name evidence="1" type="ORF">LPJ66_003828</name>
</gene>
<name>A0ACC1IJ98_9FUNG</name>
<comment type="caution">
    <text evidence="1">The sequence shown here is derived from an EMBL/GenBank/DDBJ whole genome shotgun (WGS) entry which is preliminary data.</text>
</comment>
<organism evidence="1 2">
    <name type="scientific">Kickxella alabastrina</name>
    <dbReference type="NCBI Taxonomy" id="61397"/>
    <lineage>
        <taxon>Eukaryota</taxon>
        <taxon>Fungi</taxon>
        <taxon>Fungi incertae sedis</taxon>
        <taxon>Zoopagomycota</taxon>
        <taxon>Kickxellomycotina</taxon>
        <taxon>Kickxellomycetes</taxon>
        <taxon>Kickxellales</taxon>
        <taxon>Kickxellaceae</taxon>
        <taxon>Kickxella</taxon>
    </lineage>
</organism>
<proteinExistence type="predicted"/>